<dbReference type="Proteomes" id="UP000014018">
    <property type="component" value="Unassembled WGS sequence"/>
</dbReference>
<evidence type="ECO:0000313" key="1">
    <source>
        <dbReference type="EMBL" id="EOO24055.1"/>
    </source>
</evidence>
<gene>
    <name evidence="1" type="ORF">IIU_06900</name>
</gene>
<proteinExistence type="predicted"/>
<evidence type="ECO:0000313" key="2">
    <source>
        <dbReference type="Proteomes" id="UP000014018"/>
    </source>
</evidence>
<comment type="caution">
    <text evidence="1">The sequence shown here is derived from an EMBL/GenBank/DDBJ whole genome shotgun (WGS) entry which is preliminary data.</text>
</comment>
<dbReference type="EMBL" id="AHFB01000182">
    <property type="protein sequence ID" value="EOO24055.1"/>
    <property type="molecule type" value="Genomic_DNA"/>
</dbReference>
<name>A0A9W5PJH1_BACCE</name>
<reference evidence="1 2" key="1">
    <citation type="submission" date="2012-12" db="EMBL/GenBank/DDBJ databases">
        <title>The Genome Sequence of Bacillus cereus VD133.</title>
        <authorList>
            <consortium name="The Broad Institute Genome Sequencing Platform"/>
            <consortium name="The Broad Institute Genome Sequencing Center for Infectious Disease"/>
            <person name="Feldgarden M."/>
            <person name="Van der Auwera G.A."/>
            <person name="Mahillon J."/>
            <person name="Duprez V."/>
            <person name="Timmery S."/>
            <person name="Mattelet C."/>
            <person name="Dierick K."/>
            <person name="Sun M."/>
            <person name="Yu Z."/>
            <person name="Zhu L."/>
            <person name="Hu X."/>
            <person name="Shank E.B."/>
            <person name="Swiecicka I."/>
            <person name="Hansen B.M."/>
            <person name="Andrup L."/>
            <person name="Walker B."/>
            <person name="Young S.K."/>
            <person name="Zeng Q."/>
            <person name="Gargeya S."/>
            <person name="Fitzgerald M."/>
            <person name="Haas B."/>
            <person name="Abouelleil A."/>
            <person name="Alvarado L."/>
            <person name="Arachchi H.M."/>
            <person name="Berlin A.M."/>
            <person name="Chapman S.B."/>
            <person name="Dewar J."/>
            <person name="Goldberg J."/>
            <person name="Griggs A."/>
            <person name="Gujja S."/>
            <person name="Hansen M."/>
            <person name="Howarth C."/>
            <person name="Imamovic A."/>
            <person name="Larimer J."/>
            <person name="McCowan C."/>
            <person name="Murphy C."/>
            <person name="Neiman D."/>
            <person name="Pearson M."/>
            <person name="Priest M."/>
            <person name="Roberts A."/>
            <person name="Saif S."/>
            <person name="Shea T."/>
            <person name="Sisk P."/>
            <person name="Sykes S."/>
            <person name="Wortman J."/>
            <person name="Nusbaum C."/>
            <person name="Birren B."/>
        </authorList>
    </citation>
    <scope>NUCLEOTIDE SEQUENCE [LARGE SCALE GENOMIC DNA]</scope>
    <source>
        <strain evidence="1 2">VD133</strain>
    </source>
</reference>
<sequence>MKIWLDGKRIFEEETDYGSKYYVFPRDKMQKNVSLHGYIVKKGEFNQPCKWIYADDLPKTERIIPVKDFDYSQYDCFIFDDYTLGKDIQKVLFSYNIDIHQDIKEFLKLEVLPEEVVKELKILFEEKEYYNKYPEDFLFCESYNYKCNEMEKRFIVDPDDNIGVSITYDQTDWFGRQYLVEVYAKEVHSQTHYVLKNDWDYWYKYYPGDSNENYWIIEEIDEEQIENFSFEEYQPVEIEKRDLPEKAPEIDLSKYFAPDTVYDFYYSEKMFIMRYNLEQKVATVNINGSREFYTEMVREGEELTSNWDDMKHIGRTTYGEADIQHPNLTHKDILEHMFGKRALLQS</sequence>
<accession>A0A9W5PJH1</accession>
<dbReference type="RefSeq" id="WP_016110583.1">
    <property type="nucleotide sequence ID" value="NZ_KB976177.1"/>
</dbReference>
<dbReference type="AlphaFoldDB" id="A0A9W5PJH1"/>
<protein>
    <submittedName>
        <fullName evidence="1">Uncharacterized protein</fullName>
    </submittedName>
</protein>
<organism evidence="1 2">
    <name type="scientific">Bacillus cereus VD133</name>
    <dbReference type="NCBI Taxonomy" id="1053233"/>
    <lineage>
        <taxon>Bacteria</taxon>
        <taxon>Bacillati</taxon>
        <taxon>Bacillota</taxon>
        <taxon>Bacilli</taxon>
        <taxon>Bacillales</taxon>
        <taxon>Bacillaceae</taxon>
        <taxon>Bacillus</taxon>
        <taxon>Bacillus cereus group</taxon>
    </lineage>
</organism>